<dbReference type="HAMAP" id="MF_00916">
    <property type="entry name" value="QueG"/>
    <property type="match status" value="1"/>
</dbReference>
<evidence type="ECO:0000256" key="4">
    <source>
        <dbReference type="ARBA" id="ARBA00022723"/>
    </source>
</evidence>
<comment type="similarity">
    <text evidence="9">Belongs to the QueG family.</text>
</comment>
<feature type="domain" description="4Fe-4S ferredoxin-type" evidence="10">
    <location>
        <begin position="174"/>
        <end position="206"/>
    </location>
</feature>
<dbReference type="GO" id="GO:0046872">
    <property type="term" value="F:metal ion binding"/>
    <property type="evidence" value="ECO:0007669"/>
    <property type="project" value="UniProtKB-KW"/>
</dbReference>
<dbReference type="EC" id="1.17.99.6" evidence="9"/>
<proteinExistence type="inferred from homology"/>
<comment type="caution">
    <text evidence="11">The sequence shown here is derived from an EMBL/GenBank/DDBJ whole genome shotgun (WGS) entry which is preliminary data.</text>
</comment>
<feature type="active site" description="Proton donor" evidence="9">
    <location>
        <position position="132"/>
    </location>
</feature>
<dbReference type="OrthoDB" id="9784571at2"/>
<dbReference type="PANTHER" id="PTHR30002">
    <property type="entry name" value="EPOXYQUEUOSINE REDUCTASE"/>
    <property type="match status" value="1"/>
</dbReference>
<dbReference type="InterPro" id="IPR017896">
    <property type="entry name" value="4Fe4S_Fe-S-bd"/>
</dbReference>
<feature type="binding site" evidence="9">
    <location>
        <position position="167"/>
    </location>
    <ligand>
        <name>cob(II)alamin</name>
        <dbReference type="ChEBI" id="CHEBI:16304"/>
    </ligand>
</feature>
<comment type="catalytic activity">
    <reaction evidence="9">
        <text>epoxyqueuosine(34) in tRNA + AH2 = queuosine(34) in tRNA + A + H2O</text>
        <dbReference type="Rhea" id="RHEA:32159"/>
        <dbReference type="Rhea" id="RHEA-COMP:18571"/>
        <dbReference type="Rhea" id="RHEA-COMP:18582"/>
        <dbReference type="ChEBI" id="CHEBI:13193"/>
        <dbReference type="ChEBI" id="CHEBI:15377"/>
        <dbReference type="ChEBI" id="CHEBI:17499"/>
        <dbReference type="ChEBI" id="CHEBI:194431"/>
        <dbReference type="ChEBI" id="CHEBI:194443"/>
        <dbReference type="EC" id="1.17.99.6"/>
    </reaction>
</comment>
<evidence type="ECO:0000259" key="10">
    <source>
        <dbReference type="PROSITE" id="PS51379"/>
    </source>
</evidence>
<feature type="binding site" evidence="9">
    <location>
        <position position="212"/>
    </location>
    <ligand>
        <name>[4Fe-4S] cluster</name>
        <dbReference type="ChEBI" id="CHEBI:49883"/>
        <label>2</label>
    </ligand>
</feature>
<name>A0A2V3PMS4_9BACT</name>
<dbReference type="GO" id="GO:0005737">
    <property type="term" value="C:cytoplasm"/>
    <property type="evidence" value="ECO:0007669"/>
    <property type="project" value="UniProtKB-SubCell"/>
</dbReference>
<comment type="subunit">
    <text evidence="9">Monomer.</text>
</comment>
<dbReference type="EMBL" id="QICL01000017">
    <property type="protein sequence ID" value="PXV62864.1"/>
    <property type="molecule type" value="Genomic_DNA"/>
</dbReference>
<evidence type="ECO:0000313" key="12">
    <source>
        <dbReference type="Proteomes" id="UP000247973"/>
    </source>
</evidence>
<dbReference type="Gene3D" id="3.30.70.20">
    <property type="match status" value="1"/>
</dbReference>
<dbReference type="SUPFAM" id="SSF46548">
    <property type="entry name" value="alpha-helical ferredoxin"/>
    <property type="match status" value="1"/>
</dbReference>
<comment type="caution">
    <text evidence="9">Lacks conserved residue(s) required for the propagation of feature annotation.</text>
</comment>
<keyword evidence="1 9" id="KW-0004">4Fe-4S</keyword>
<comment type="cofactor">
    <cofactor evidence="9">
        <name>cob(II)alamin</name>
        <dbReference type="ChEBI" id="CHEBI:16304"/>
    </cofactor>
</comment>
<dbReference type="RefSeq" id="WP_110311269.1">
    <property type="nucleotide sequence ID" value="NZ_QICL01000017.1"/>
</dbReference>
<feature type="binding site" evidence="9">
    <location>
        <position position="189"/>
    </location>
    <ligand>
        <name>[4Fe-4S] cluster</name>
        <dbReference type="ChEBI" id="CHEBI:49883"/>
        <label>1</label>
    </ligand>
</feature>
<dbReference type="Pfam" id="PF13484">
    <property type="entry name" value="Fer4_16"/>
    <property type="match status" value="1"/>
</dbReference>
<feature type="binding site" evidence="9">
    <location>
        <position position="132"/>
    </location>
    <ligand>
        <name>cob(II)alamin</name>
        <dbReference type="ChEBI" id="CHEBI:16304"/>
    </ligand>
</feature>
<sequence length="316" mass="36047">MPDLISISQQIKEYALSIGFDACGICEAEKIEIIESNHYQEWIDKGYHADMDYMARNIDKRCDPTLLVDNAKSIISLALNYYPHEKQSEAVPQFAYYAYGKDYHDVMKAKLQQLFDYIQTLLSNVNGRVFCDTAPVLERYWAAKAGVGFIGKNTLLIIPKRGSYFFLGEVIIDAELSYDKPLGLSCGKCTRCLQACPTGAIEQPHLLNAKKCISYQTIENKGEIDQAIVPLLNNRMYGCDICQQICPWNRYARPHTTEEFIPREEFLSMDHQSIANMTVEDYQRIFKGSAVKRAKYSGIMRNFKALTSYQKAVSKD</sequence>
<evidence type="ECO:0000256" key="2">
    <source>
        <dbReference type="ARBA" id="ARBA00022490"/>
    </source>
</evidence>
<keyword evidence="7 9" id="KW-0408">Iron</keyword>
<dbReference type="PROSITE" id="PS51379">
    <property type="entry name" value="4FE4S_FER_2"/>
    <property type="match status" value="1"/>
</dbReference>
<keyword evidence="6 9" id="KW-0560">Oxidoreductase</keyword>
<evidence type="ECO:0000256" key="7">
    <source>
        <dbReference type="ARBA" id="ARBA00023004"/>
    </source>
</evidence>
<feature type="binding site" evidence="9">
    <location>
        <position position="242"/>
    </location>
    <ligand>
        <name>[4Fe-4S] cluster</name>
        <dbReference type="ChEBI" id="CHEBI:49883"/>
        <label>2</label>
    </ligand>
</feature>
<evidence type="ECO:0000256" key="8">
    <source>
        <dbReference type="ARBA" id="ARBA00023014"/>
    </source>
</evidence>
<feature type="binding site" evidence="9">
    <location>
        <position position="156"/>
    </location>
    <ligand>
        <name>cob(II)alamin</name>
        <dbReference type="ChEBI" id="CHEBI:16304"/>
    </ligand>
</feature>
<feature type="binding site" evidence="9">
    <location>
        <position position="221"/>
    </location>
    <ligand>
        <name>tRNA</name>
        <dbReference type="ChEBI" id="CHEBI:17843"/>
    </ligand>
</feature>
<dbReference type="AlphaFoldDB" id="A0A2V3PMS4"/>
<dbReference type="InterPro" id="IPR017900">
    <property type="entry name" value="4Fe4S_Fe_S_CS"/>
</dbReference>
<keyword evidence="5 9" id="KW-0671">Queuosine biosynthesis</keyword>
<dbReference type="Pfam" id="PF08331">
    <property type="entry name" value="QueG_DUF1730"/>
    <property type="match status" value="1"/>
</dbReference>
<dbReference type="NCBIfam" id="TIGR00276">
    <property type="entry name" value="tRNA epoxyqueuosine(34) reductase QueG"/>
    <property type="match status" value="1"/>
</dbReference>
<comment type="cofactor">
    <cofactor evidence="9">
        <name>[4Fe-4S] cluster</name>
        <dbReference type="ChEBI" id="CHEBI:49883"/>
    </cofactor>
    <text evidence="9">Binds 2 [4Fe-4S] clusters per monomer.</text>
</comment>
<feature type="binding site" evidence="9">
    <location>
        <begin position="239"/>
        <end position="240"/>
    </location>
    <ligand>
        <name>cob(II)alamin</name>
        <dbReference type="ChEBI" id="CHEBI:16304"/>
    </ligand>
</feature>
<organism evidence="11 12">
    <name type="scientific">Dysgonomonas alginatilytica</name>
    <dbReference type="NCBI Taxonomy" id="1605892"/>
    <lineage>
        <taxon>Bacteria</taxon>
        <taxon>Pseudomonadati</taxon>
        <taxon>Bacteroidota</taxon>
        <taxon>Bacteroidia</taxon>
        <taxon>Bacteroidales</taxon>
        <taxon>Dysgonomonadaceae</taxon>
        <taxon>Dysgonomonas</taxon>
    </lineage>
</organism>
<feature type="binding site" evidence="9">
    <location>
        <position position="246"/>
    </location>
    <ligand>
        <name>[4Fe-4S] cluster</name>
        <dbReference type="ChEBI" id="CHEBI:49883"/>
        <label>1</label>
    </ligand>
</feature>
<evidence type="ECO:0000256" key="3">
    <source>
        <dbReference type="ARBA" id="ARBA00022694"/>
    </source>
</evidence>
<evidence type="ECO:0000256" key="1">
    <source>
        <dbReference type="ARBA" id="ARBA00022485"/>
    </source>
</evidence>
<feature type="binding site" evidence="9">
    <location>
        <position position="61"/>
    </location>
    <ligand>
        <name>cob(II)alamin</name>
        <dbReference type="ChEBI" id="CHEBI:16304"/>
    </ligand>
</feature>
<evidence type="ECO:0000256" key="9">
    <source>
        <dbReference type="HAMAP-Rule" id="MF_00916"/>
    </source>
</evidence>
<feature type="binding site" evidence="9">
    <location>
        <position position="239"/>
    </location>
    <ligand>
        <name>[4Fe-4S] cluster</name>
        <dbReference type="ChEBI" id="CHEBI:49883"/>
        <label>2</label>
    </ligand>
</feature>
<evidence type="ECO:0000313" key="11">
    <source>
        <dbReference type="EMBL" id="PXV62864.1"/>
    </source>
</evidence>
<evidence type="ECO:0000256" key="6">
    <source>
        <dbReference type="ARBA" id="ARBA00023002"/>
    </source>
</evidence>
<keyword evidence="9" id="KW-0170">Cobalt</keyword>
<dbReference type="PROSITE" id="PS00198">
    <property type="entry name" value="4FE4S_FER_1"/>
    <property type="match status" value="1"/>
</dbReference>
<dbReference type="UniPathway" id="UPA00392"/>
<feature type="binding site" evidence="9">
    <location>
        <position position="192"/>
    </location>
    <ligand>
        <name>[4Fe-4S] cluster</name>
        <dbReference type="ChEBI" id="CHEBI:49883"/>
        <label>1</label>
    </ligand>
</feature>
<feature type="binding site" evidence="9">
    <location>
        <position position="196"/>
    </location>
    <ligand>
        <name>[4Fe-4S] cluster</name>
        <dbReference type="ChEBI" id="CHEBI:49883"/>
        <label>2</label>
    </ligand>
</feature>
<dbReference type="InterPro" id="IPR004453">
    <property type="entry name" value="QueG"/>
</dbReference>
<dbReference type="PANTHER" id="PTHR30002:SF4">
    <property type="entry name" value="EPOXYQUEUOSINE REDUCTASE"/>
    <property type="match status" value="1"/>
</dbReference>
<feature type="binding site" evidence="9">
    <location>
        <position position="186"/>
    </location>
    <ligand>
        <name>[4Fe-4S] cluster</name>
        <dbReference type="ChEBI" id="CHEBI:49883"/>
        <label>1</label>
    </ligand>
</feature>
<dbReference type="GO" id="GO:0031419">
    <property type="term" value="F:cobalamin binding"/>
    <property type="evidence" value="ECO:0007669"/>
    <property type="project" value="UniProtKB-KW"/>
</dbReference>
<keyword evidence="3 9" id="KW-0819">tRNA processing</keyword>
<feature type="binding site" evidence="9">
    <location>
        <position position="214"/>
    </location>
    <ligand>
        <name>cob(II)alamin</name>
        <dbReference type="ChEBI" id="CHEBI:16304"/>
    </ligand>
</feature>
<protein>
    <recommendedName>
        <fullName evidence="9">Epoxyqueuosine reductase</fullName>
        <ecNumber evidence="9">1.17.99.6</ecNumber>
    </recommendedName>
    <alternativeName>
        <fullName evidence="9">Queuosine biosynthesis protein QueG</fullName>
    </alternativeName>
</protein>
<dbReference type="Proteomes" id="UP000247973">
    <property type="component" value="Unassembled WGS sequence"/>
</dbReference>
<accession>A0A2V3PMS4</accession>
<keyword evidence="12" id="KW-1185">Reference proteome</keyword>
<reference evidence="11 12" key="1">
    <citation type="submission" date="2018-03" db="EMBL/GenBank/DDBJ databases">
        <title>Genomic Encyclopedia of Archaeal and Bacterial Type Strains, Phase II (KMG-II): from individual species to whole genera.</title>
        <authorList>
            <person name="Goeker M."/>
        </authorList>
    </citation>
    <scope>NUCLEOTIDE SEQUENCE [LARGE SCALE GENOMIC DNA]</scope>
    <source>
        <strain evidence="11 12">DSM 100214</strain>
    </source>
</reference>
<keyword evidence="4 9" id="KW-0479">Metal-binding</keyword>
<keyword evidence="2 9" id="KW-0963">Cytoplasm</keyword>
<comment type="pathway">
    <text evidence="9">tRNA modification; tRNA-queuosine biosynthesis.</text>
</comment>
<dbReference type="GO" id="GO:0052693">
    <property type="term" value="F:epoxyqueuosine reductase activity"/>
    <property type="evidence" value="ECO:0007669"/>
    <property type="project" value="UniProtKB-UniRule"/>
</dbReference>
<dbReference type="GO" id="GO:0008616">
    <property type="term" value="P:tRNA queuosine(34) biosynthetic process"/>
    <property type="evidence" value="ECO:0007669"/>
    <property type="project" value="UniProtKB-UniRule"/>
</dbReference>
<comment type="subcellular location">
    <subcellularLocation>
        <location evidence="9">Cytoplasm</location>
    </subcellularLocation>
</comment>
<gene>
    <name evidence="9" type="primary">queG</name>
    <name evidence="11" type="ORF">CLV62_11780</name>
</gene>
<keyword evidence="8 9" id="KW-0411">Iron-sulfur</keyword>
<comment type="function">
    <text evidence="9">Catalyzes the conversion of epoxyqueuosine (oQ) to queuosine (Q), which is a hypermodified base found in the wobble positions of tRNA(Asp), tRNA(Asn), tRNA(His) and tRNA(Tyr).</text>
</comment>
<evidence type="ECO:0000256" key="5">
    <source>
        <dbReference type="ARBA" id="ARBA00022785"/>
    </source>
</evidence>
<dbReference type="InterPro" id="IPR013542">
    <property type="entry name" value="QueG_DUF1730"/>
</dbReference>
<dbReference type="GO" id="GO:0051539">
    <property type="term" value="F:4 iron, 4 sulfur cluster binding"/>
    <property type="evidence" value="ECO:0007669"/>
    <property type="project" value="UniProtKB-KW"/>
</dbReference>
<keyword evidence="9" id="KW-0846">Cobalamin</keyword>
<feature type="binding site" evidence="9">
    <location>
        <position position="153"/>
    </location>
    <ligand>
        <name>cob(II)alamin</name>
        <dbReference type="ChEBI" id="CHEBI:16304"/>
    </ligand>
</feature>